<dbReference type="InterPro" id="IPR042094">
    <property type="entry name" value="T2SS_GspF_sf"/>
</dbReference>
<evidence type="ECO:0000256" key="5">
    <source>
        <dbReference type="ARBA" id="ARBA00022989"/>
    </source>
</evidence>
<feature type="transmembrane region" description="Helical" evidence="7">
    <location>
        <begin position="307"/>
        <end position="335"/>
    </location>
</feature>
<feature type="transmembrane region" description="Helical" evidence="7">
    <location>
        <begin position="158"/>
        <end position="182"/>
    </location>
</feature>
<keyword evidence="6 7" id="KW-0472">Membrane</keyword>
<protein>
    <submittedName>
        <fullName evidence="9">Late competence protein ComGB</fullName>
    </submittedName>
</protein>
<organism evidence="9 10">
    <name type="scientific">Salisediminibacterium beveridgei</name>
    <dbReference type="NCBI Taxonomy" id="632773"/>
    <lineage>
        <taxon>Bacteria</taxon>
        <taxon>Bacillati</taxon>
        <taxon>Bacillota</taxon>
        <taxon>Bacilli</taxon>
        <taxon>Bacillales</taxon>
        <taxon>Bacillaceae</taxon>
        <taxon>Salisediminibacterium</taxon>
    </lineage>
</organism>
<evidence type="ECO:0000256" key="6">
    <source>
        <dbReference type="ARBA" id="ARBA00023136"/>
    </source>
</evidence>
<dbReference type="InterPro" id="IPR003004">
    <property type="entry name" value="GspF/PilC"/>
</dbReference>
<evidence type="ECO:0000256" key="1">
    <source>
        <dbReference type="ARBA" id="ARBA00004651"/>
    </source>
</evidence>
<feature type="domain" description="Type II secretion system protein GspF" evidence="8">
    <location>
        <begin position="216"/>
        <end position="333"/>
    </location>
</feature>
<dbReference type="Pfam" id="PF00482">
    <property type="entry name" value="T2SSF"/>
    <property type="match status" value="2"/>
</dbReference>
<gene>
    <name evidence="9" type="primary">comGB</name>
    <name evidence="9" type="ORF">BBEV_1282</name>
</gene>
<evidence type="ECO:0000256" key="7">
    <source>
        <dbReference type="SAM" id="Phobius"/>
    </source>
</evidence>
<keyword evidence="3" id="KW-1003">Cell membrane</keyword>
<dbReference type="NCBIfam" id="NF041012">
    <property type="entry name" value="T4P_ComGB"/>
    <property type="match status" value="1"/>
</dbReference>
<evidence type="ECO:0000259" key="8">
    <source>
        <dbReference type="Pfam" id="PF00482"/>
    </source>
</evidence>
<dbReference type="PANTHER" id="PTHR30012:SF0">
    <property type="entry name" value="TYPE II SECRETION SYSTEM PROTEIN F-RELATED"/>
    <property type="match status" value="1"/>
</dbReference>
<dbReference type="AlphaFoldDB" id="A0A1D7QUG9"/>
<reference evidence="9 10" key="1">
    <citation type="submission" date="2015-08" db="EMBL/GenBank/DDBJ databases">
        <title>The complete genome sequence of Bacillus beveridgei MLTeJB.</title>
        <authorList>
            <person name="Hanson T.E."/>
            <person name="Mesa C."/>
            <person name="Basesman S.M."/>
            <person name="Oremland R.S."/>
        </authorList>
    </citation>
    <scope>NUCLEOTIDE SEQUENCE [LARGE SCALE GENOMIC DNA]</scope>
    <source>
        <strain evidence="9 10">MLTeJB</strain>
    </source>
</reference>
<dbReference type="EMBL" id="CP012502">
    <property type="protein sequence ID" value="AOM82647.1"/>
    <property type="molecule type" value="Genomic_DNA"/>
</dbReference>
<keyword evidence="5 7" id="KW-1133">Transmembrane helix</keyword>
<evidence type="ECO:0000313" key="9">
    <source>
        <dbReference type="EMBL" id="AOM82647.1"/>
    </source>
</evidence>
<evidence type="ECO:0000256" key="2">
    <source>
        <dbReference type="ARBA" id="ARBA00005745"/>
    </source>
</evidence>
<dbReference type="PANTHER" id="PTHR30012">
    <property type="entry name" value="GENERAL SECRETION PATHWAY PROTEIN"/>
    <property type="match status" value="1"/>
</dbReference>
<comment type="similarity">
    <text evidence="2">Belongs to the GSP F family.</text>
</comment>
<dbReference type="Gene3D" id="1.20.81.30">
    <property type="entry name" value="Type II secretion system (T2SS), domain F"/>
    <property type="match status" value="2"/>
</dbReference>
<proteinExistence type="inferred from homology"/>
<dbReference type="GO" id="GO:0005886">
    <property type="term" value="C:plasma membrane"/>
    <property type="evidence" value="ECO:0007669"/>
    <property type="project" value="UniProtKB-SubCell"/>
</dbReference>
<dbReference type="InterPro" id="IPR047692">
    <property type="entry name" value="T4P_ComGB"/>
</dbReference>
<feature type="domain" description="Type II secretion system protein GspF" evidence="8">
    <location>
        <begin position="16"/>
        <end position="131"/>
    </location>
</feature>
<keyword evidence="10" id="KW-1185">Reference proteome</keyword>
<dbReference type="InterPro" id="IPR018076">
    <property type="entry name" value="T2SS_GspF_dom"/>
</dbReference>
<name>A0A1D7QUG9_9BACI</name>
<dbReference type="Proteomes" id="UP000094463">
    <property type="component" value="Chromosome"/>
</dbReference>
<accession>A0A1D7QUG9</accession>
<evidence type="ECO:0000313" key="10">
    <source>
        <dbReference type="Proteomes" id="UP000094463"/>
    </source>
</evidence>
<comment type="subcellular location">
    <subcellularLocation>
        <location evidence="1">Cell membrane</location>
        <topology evidence="1">Multi-pass membrane protein</topology>
    </subcellularLocation>
</comment>
<dbReference type="KEGG" id="bbev:BBEV_1282"/>
<evidence type="ECO:0000256" key="3">
    <source>
        <dbReference type="ARBA" id="ARBA00022475"/>
    </source>
</evidence>
<feature type="transmembrane region" description="Helical" evidence="7">
    <location>
        <begin position="111"/>
        <end position="134"/>
    </location>
</feature>
<keyword evidence="4 7" id="KW-0812">Transmembrane</keyword>
<sequence length="341" mass="39522">MTSVFKMSKEHQAECLRQWFELLEEGYNLQEMLMIYRQFSGEEEAAWILDMEEGLNEGEWISGYLENAGFQSEVISIVLFAEKYGELSEGLKRATDLLDSQIKITSEFKKVFHYPLFLSIGFIVITSVLVQGIFPRFDEFFRSMGSELPRISTITFQFFRYLPLFIGIFIIAVITIIIILYYKVTPIRRLHILVKIPLINGYVQSYVTYQLIAKLKPLLTNGFSLKDSLNVIGSEDRIVYHQVESNRIRECLLEGSDLSDALGNSSLYLPQFVHIVKMGESKGNIAHEMDRFSRIVFRRIQKKFSGFLVWFQPVFFLLLGSLMVMLFASLLLPVFSVLDQW</sequence>
<evidence type="ECO:0000256" key="4">
    <source>
        <dbReference type="ARBA" id="ARBA00022692"/>
    </source>
</evidence>
<dbReference type="STRING" id="632773.BBEV_1282"/>